<evidence type="ECO:0000313" key="2">
    <source>
        <dbReference type="EMBL" id="QDU41274.1"/>
    </source>
</evidence>
<proteinExistence type="predicted"/>
<dbReference type="KEGG" id="mri:Mal4_56400"/>
<feature type="region of interest" description="Disordered" evidence="1">
    <location>
        <begin position="38"/>
        <end position="59"/>
    </location>
</feature>
<keyword evidence="3" id="KW-1185">Reference proteome</keyword>
<evidence type="ECO:0008006" key="4">
    <source>
        <dbReference type="Google" id="ProtNLM"/>
    </source>
</evidence>
<organism evidence="2 3">
    <name type="scientific">Maioricimonas rarisocia</name>
    <dbReference type="NCBI Taxonomy" id="2528026"/>
    <lineage>
        <taxon>Bacteria</taxon>
        <taxon>Pseudomonadati</taxon>
        <taxon>Planctomycetota</taxon>
        <taxon>Planctomycetia</taxon>
        <taxon>Planctomycetales</taxon>
        <taxon>Planctomycetaceae</taxon>
        <taxon>Maioricimonas</taxon>
    </lineage>
</organism>
<dbReference type="Pfam" id="PF04250">
    <property type="entry name" value="DUF429"/>
    <property type="match status" value="1"/>
</dbReference>
<evidence type="ECO:0000256" key="1">
    <source>
        <dbReference type="SAM" id="MobiDB-lite"/>
    </source>
</evidence>
<sequence length="275" mass="30482">MSPSNREEKVYVGIDVAFARKKRLPVSVCRIVDGRLSPMSLRNEPDKPPAGRGNQAALESSERIRYAEQVVEWLQNMTQKHSLHVEQIAIDAPSDFCAPHLTRRMSEQALDRAGISCFATPTRSQFDEKISTSKEHLRTGGKLSRLPNANQLWMLVGFAIFDVLKFEGFCCIETYPQAIVRELKCSERHKSAADGLKGQIGRVASVLGFSSNELTGRLEQMGFGSRHDRVDALLSAWVASLPSSHQKVFGDAPDDAIVVPDMELIEADAIKNSET</sequence>
<dbReference type="RefSeq" id="WP_145372512.1">
    <property type="nucleotide sequence ID" value="NZ_CP036275.1"/>
</dbReference>
<dbReference type="Proteomes" id="UP000320496">
    <property type="component" value="Chromosome"/>
</dbReference>
<evidence type="ECO:0000313" key="3">
    <source>
        <dbReference type="Proteomes" id="UP000320496"/>
    </source>
</evidence>
<dbReference type="EMBL" id="CP036275">
    <property type="protein sequence ID" value="QDU41274.1"/>
    <property type="molecule type" value="Genomic_DNA"/>
</dbReference>
<protein>
    <recommendedName>
        <fullName evidence="4">DUF429 domain-containing protein</fullName>
    </recommendedName>
</protein>
<dbReference type="AlphaFoldDB" id="A0A517ZFP3"/>
<dbReference type="InterPro" id="IPR007362">
    <property type="entry name" value="DUF429"/>
</dbReference>
<reference evidence="2 3" key="1">
    <citation type="submission" date="2019-02" db="EMBL/GenBank/DDBJ databases">
        <title>Deep-cultivation of Planctomycetes and their phenomic and genomic characterization uncovers novel biology.</title>
        <authorList>
            <person name="Wiegand S."/>
            <person name="Jogler M."/>
            <person name="Boedeker C."/>
            <person name="Pinto D."/>
            <person name="Vollmers J."/>
            <person name="Rivas-Marin E."/>
            <person name="Kohn T."/>
            <person name="Peeters S.H."/>
            <person name="Heuer A."/>
            <person name="Rast P."/>
            <person name="Oberbeckmann S."/>
            <person name="Bunk B."/>
            <person name="Jeske O."/>
            <person name="Meyerdierks A."/>
            <person name="Storesund J.E."/>
            <person name="Kallscheuer N."/>
            <person name="Luecker S."/>
            <person name="Lage O.M."/>
            <person name="Pohl T."/>
            <person name="Merkel B.J."/>
            <person name="Hornburger P."/>
            <person name="Mueller R.-W."/>
            <person name="Bruemmer F."/>
            <person name="Labrenz M."/>
            <person name="Spormann A.M."/>
            <person name="Op den Camp H."/>
            <person name="Overmann J."/>
            <person name="Amann R."/>
            <person name="Jetten M.S.M."/>
            <person name="Mascher T."/>
            <person name="Medema M.H."/>
            <person name="Devos D.P."/>
            <person name="Kaster A.-K."/>
            <person name="Ovreas L."/>
            <person name="Rohde M."/>
            <person name="Galperin M.Y."/>
            <person name="Jogler C."/>
        </authorList>
    </citation>
    <scope>NUCLEOTIDE SEQUENCE [LARGE SCALE GENOMIC DNA]</scope>
    <source>
        <strain evidence="2 3">Mal4</strain>
    </source>
</reference>
<accession>A0A517ZFP3</accession>
<name>A0A517ZFP3_9PLAN</name>
<dbReference type="OrthoDB" id="6335802at2"/>
<gene>
    <name evidence="2" type="ORF">Mal4_56400</name>
</gene>